<comment type="catalytic activity">
    <reaction evidence="8">
        <text>L-seryl-[protein] + ATP = O-phospho-L-seryl-[protein] + ADP + H(+)</text>
        <dbReference type="Rhea" id="RHEA:17989"/>
        <dbReference type="Rhea" id="RHEA-COMP:9863"/>
        <dbReference type="Rhea" id="RHEA-COMP:11604"/>
        <dbReference type="ChEBI" id="CHEBI:15378"/>
        <dbReference type="ChEBI" id="CHEBI:29999"/>
        <dbReference type="ChEBI" id="CHEBI:30616"/>
        <dbReference type="ChEBI" id="CHEBI:83421"/>
        <dbReference type="ChEBI" id="CHEBI:456216"/>
        <dbReference type="EC" id="2.7.11.1"/>
    </reaction>
</comment>
<dbReference type="InterPro" id="IPR005225">
    <property type="entry name" value="Small_GTP-bd"/>
</dbReference>
<feature type="domain" description="Roc" evidence="11">
    <location>
        <begin position="24"/>
        <end position="205"/>
    </location>
</feature>
<evidence type="ECO:0000256" key="8">
    <source>
        <dbReference type="ARBA" id="ARBA00048679"/>
    </source>
</evidence>
<dbReference type="PRINTS" id="PR00449">
    <property type="entry name" value="RASTRNSFRMNG"/>
</dbReference>
<evidence type="ECO:0000259" key="11">
    <source>
        <dbReference type="PROSITE" id="PS51424"/>
    </source>
</evidence>
<dbReference type="Proteomes" id="UP000694388">
    <property type="component" value="Unplaced"/>
</dbReference>
<dbReference type="Gene3D" id="1.10.510.10">
    <property type="entry name" value="Transferase(Phosphotransferase) domain 1"/>
    <property type="match status" value="1"/>
</dbReference>
<evidence type="ECO:0000256" key="2">
    <source>
        <dbReference type="ARBA" id="ARBA00022679"/>
    </source>
</evidence>
<dbReference type="Gene3D" id="3.30.200.20">
    <property type="entry name" value="Phosphorylase Kinase, domain 1"/>
    <property type="match status" value="1"/>
</dbReference>
<dbReference type="Pfam" id="PF08477">
    <property type="entry name" value="Roc"/>
    <property type="match status" value="1"/>
</dbReference>
<dbReference type="InterPro" id="IPR032171">
    <property type="entry name" value="COR-A"/>
</dbReference>
<evidence type="ECO:0000256" key="7">
    <source>
        <dbReference type="ARBA" id="ARBA00047899"/>
    </source>
</evidence>
<proteinExistence type="predicted"/>
<evidence type="ECO:0000256" key="3">
    <source>
        <dbReference type="ARBA" id="ARBA00022737"/>
    </source>
</evidence>
<dbReference type="PROSITE" id="PS00108">
    <property type="entry name" value="PROTEIN_KINASE_ST"/>
    <property type="match status" value="1"/>
</dbReference>
<feature type="binding site" evidence="9">
    <location>
        <position position="593"/>
    </location>
    <ligand>
        <name>ATP</name>
        <dbReference type="ChEBI" id="CHEBI:30616"/>
    </ligand>
</feature>
<protein>
    <recommendedName>
        <fullName evidence="1">non-specific serine/threonine protein kinase</fullName>
        <ecNumber evidence="1">2.7.11.1</ecNumber>
    </recommendedName>
</protein>
<dbReference type="PROSITE" id="PS00107">
    <property type="entry name" value="PROTEIN_KINASE_ATP"/>
    <property type="match status" value="1"/>
</dbReference>
<dbReference type="Gene3D" id="3.40.50.300">
    <property type="entry name" value="P-loop containing nucleotide triphosphate hydrolases"/>
    <property type="match status" value="1"/>
</dbReference>
<keyword evidence="4 9" id="KW-0547">Nucleotide-binding</keyword>
<dbReference type="NCBIfam" id="TIGR00231">
    <property type="entry name" value="small_GTP"/>
    <property type="match status" value="1"/>
</dbReference>
<dbReference type="GO" id="GO:0005525">
    <property type="term" value="F:GTP binding"/>
    <property type="evidence" value="ECO:0007669"/>
    <property type="project" value="InterPro"/>
</dbReference>
<dbReference type="GO" id="GO:0005737">
    <property type="term" value="C:cytoplasm"/>
    <property type="evidence" value="ECO:0007669"/>
    <property type="project" value="UniProtKB-ARBA"/>
</dbReference>
<dbReference type="InterPro" id="IPR020859">
    <property type="entry name" value="ROC"/>
</dbReference>
<dbReference type="PANTHER" id="PTHR44329:SF214">
    <property type="entry name" value="PROTEIN KINASE DOMAIN-CONTAINING PROTEIN"/>
    <property type="match status" value="1"/>
</dbReference>
<dbReference type="EC" id="2.7.11.1" evidence="1"/>
<dbReference type="GO" id="GO:0004674">
    <property type="term" value="F:protein serine/threonine kinase activity"/>
    <property type="evidence" value="ECO:0007669"/>
    <property type="project" value="TreeGrafter"/>
</dbReference>
<keyword evidence="6 9" id="KW-0067">ATP-binding</keyword>
<evidence type="ECO:0000313" key="13">
    <source>
        <dbReference type="Proteomes" id="UP000694388"/>
    </source>
</evidence>
<dbReference type="InterPro" id="IPR051681">
    <property type="entry name" value="Ser/Thr_Kinases-Pseudokinases"/>
</dbReference>
<dbReference type="SUPFAM" id="SSF56112">
    <property type="entry name" value="Protein kinase-like (PK-like)"/>
    <property type="match status" value="1"/>
</dbReference>
<dbReference type="InterPro" id="IPR011009">
    <property type="entry name" value="Kinase-like_dom_sf"/>
</dbReference>
<dbReference type="InterPro" id="IPR027417">
    <property type="entry name" value="P-loop_NTPase"/>
</dbReference>
<sequence length="950" mass="106611">MKHRDELRAESRYKPRFLYHRLQRAVPYRRVRLLVVGSPHSGKSTLLSHLCGHKLRDVEVGCRQDMVIRDWVYSYKEERLVFGCWDFPGEERYRSIVPCFMSRRNLYLVVYDASSAEAEAPSLQRWFLNIKVHSPNCPVILVGTHADLLAEGKSNDDVEGAAHIRESCYSVGFSNVVEHQIVCSLGNKKGISKLRAAIASVACTFKHTKSQPLMVQMIPYSYLQFEKWLLHIGQQSAPPVVTQEDLLKLLAIDGVELNPGELLQALRFLHDAGVLLHFDDQSFQLEDITFLNPKWLCNVMAQLVALGMAQPMGDGCLKMSDVEHVVSTECGLPTVYIPYLVRLLEKFHVAFSQGKDRILLLNSLPAQRPVIDIPTGSGTVVRCYSMPRFPIGFWPRFLCHVLSILPYMFCPQGSRSPQEPNRTYWRQGILLLWSAQAYCLAEATTFPFSQDSFLMITVPKTRGGIQILGQMVDHVDELVEDCFNGLLNPEDAVGRPSLLQKWALWPTLPEPRLVLLKELQEAIDGGEEVWTAGDQSIPISTLVPDLLLRDLPDSLQMKKHHLQLTCSPQFLLGHGGFGSVYRANYKCEEVAVKVFDKPAANADLHRLMRQELAVLSRLQHPSLVSLLAASVRPHLLVMELALRGSLSGLFESQKTHLTRTFQHRIALHISDGLRFLHTSMVIYRDLKPDNVLLFTLQQHAPIIAKIADYGISRHCYTSGMTSPEGTPGFRAPEVGRGKGTYNQQADMYSFGLLLYDLLTLGRRCRDGARFPHEFDEIAISGKLPDPLVYAGCAPWPGVQQLISDCLQKHPQSRPTAAQVYNRLCTKELLGLVALNKVPGPGTTSCLTVIRTVQHETDVCVGVHRDGKAELCALHVSGTLLWSQVFDTERILCITTLHLTHQMDVWVAVGMENGSVWLVPADTPTNLQRLCQWSSAITALTAYTLTTRLKI</sequence>
<dbReference type="PANTHER" id="PTHR44329">
    <property type="entry name" value="SERINE/THREONINE-PROTEIN KINASE TNNI3K-RELATED"/>
    <property type="match status" value="1"/>
</dbReference>
<dbReference type="SMART" id="SM00175">
    <property type="entry name" value="RAB"/>
    <property type="match status" value="1"/>
</dbReference>
<comment type="catalytic activity">
    <reaction evidence="7">
        <text>L-threonyl-[protein] + ATP = O-phospho-L-threonyl-[protein] + ADP + H(+)</text>
        <dbReference type="Rhea" id="RHEA:46608"/>
        <dbReference type="Rhea" id="RHEA-COMP:11060"/>
        <dbReference type="Rhea" id="RHEA-COMP:11605"/>
        <dbReference type="ChEBI" id="CHEBI:15378"/>
        <dbReference type="ChEBI" id="CHEBI:30013"/>
        <dbReference type="ChEBI" id="CHEBI:30616"/>
        <dbReference type="ChEBI" id="CHEBI:61977"/>
        <dbReference type="ChEBI" id="CHEBI:456216"/>
        <dbReference type="EC" id="2.7.11.1"/>
    </reaction>
</comment>
<dbReference type="InterPro" id="IPR008271">
    <property type="entry name" value="Ser/Thr_kinase_AS"/>
</dbReference>
<evidence type="ECO:0000256" key="5">
    <source>
        <dbReference type="ARBA" id="ARBA00022777"/>
    </source>
</evidence>
<keyword evidence="13" id="KW-1185">Reference proteome</keyword>
<reference evidence="12" key="2">
    <citation type="submission" date="2025-09" db="UniProtKB">
        <authorList>
            <consortium name="Ensembl"/>
        </authorList>
    </citation>
    <scope>IDENTIFICATION</scope>
</reference>
<dbReference type="GO" id="GO:0005524">
    <property type="term" value="F:ATP binding"/>
    <property type="evidence" value="ECO:0007669"/>
    <property type="project" value="UniProtKB-UniRule"/>
</dbReference>
<evidence type="ECO:0000256" key="1">
    <source>
        <dbReference type="ARBA" id="ARBA00012513"/>
    </source>
</evidence>
<keyword evidence="2" id="KW-0808">Transferase</keyword>
<dbReference type="GeneTree" id="ENSGT00940000165193"/>
<evidence type="ECO:0000313" key="12">
    <source>
        <dbReference type="Ensembl" id="ENSEBUP00000026317.1"/>
    </source>
</evidence>
<evidence type="ECO:0000259" key="10">
    <source>
        <dbReference type="PROSITE" id="PS50011"/>
    </source>
</evidence>
<dbReference type="SMART" id="SM00220">
    <property type="entry name" value="S_TKc"/>
    <property type="match status" value="1"/>
</dbReference>
<dbReference type="InterPro" id="IPR056602">
    <property type="entry name" value="Beta-prop_LRRK2"/>
</dbReference>
<keyword evidence="3" id="KW-0677">Repeat</keyword>
<organism evidence="12 13">
    <name type="scientific">Eptatretus burgeri</name>
    <name type="common">Inshore hagfish</name>
    <dbReference type="NCBI Taxonomy" id="7764"/>
    <lineage>
        <taxon>Eukaryota</taxon>
        <taxon>Metazoa</taxon>
        <taxon>Chordata</taxon>
        <taxon>Craniata</taxon>
        <taxon>Vertebrata</taxon>
        <taxon>Cyclostomata</taxon>
        <taxon>Myxini</taxon>
        <taxon>Myxiniformes</taxon>
        <taxon>Myxinidae</taxon>
        <taxon>Eptatretinae</taxon>
        <taxon>Eptatretus</taxon>
    </lineage>
</organism>
<dbReference type="Ensembl" id="ENSEBUT00000026893.1">
    <property type="protein sequence ID" value="ENSEBUP00000026317.1"/>
    <property type="gene ID" value="ENSEBUG00000016183.1"/>
</dbReference>
<dbReference type="Gene3D" id="3.30.70.1390">
    <property type="entry name" value="ROC domain from the Parkinson's disease-associated leucine-rich repeat kinase 2"/>
    <property type="match status" value="1"/>
</dbReference>
<accession>A0A8C4R836</accession>
<feature type="domain" description="Protein kinase" evidence="10">
    <location>
        <begin position="566"/>
        <end position="829"/>
    </location>
</feature>
<dbReference type="Pfam" id="PF00069">
    <property type="entry name" value="Pkinase"/>
    <property type="match status" value="1"/>
</dbReference>
<dbReference type="InterPro" id="IPR017441">
    <property type="entry name" value="Protein_kinase_ATP_BS"/>
</dbReference>
<evidence type="ECO:0000256" key="9">
    <source>
        <dbReference type="PROSITE-ProRule" id="PRU10141"/>
    </source>
</evidence>
<dbReference type="InterPro" id="IPR000719">
    <property type="entry name" value="Prot_kinase_dom"/>
</dbReference>
<name>A0A8C4R836_EPTBU</name>
<reference evidence="12" key="1">
    <citation type="submission" date="2025-08" db="UniProtKB">
        <authorList>
            <consortium name="Ensembl"/>
        </authorList>
    </citation>
    <scope>IDENTIFICATION</scope>
</reference>
<evidence type="ECO:0000256" key="6">
    <source>
        <dbReference type="ARBA" id="ARBA00022840"/>
    </source>
</evidence>
<dbReference type="Pfam" id="PF23748">
    <property type="entry name" value="Beta-prop_LRRK2"/>
    <property type="match status" value="1"/>
</dbReference>
<dbReference type="AlphaFoldDB" id="A0A8C4R836"/>
<dbReference type="PROSITE" id="PS51424">
    <property type="entry name" value="ROC"/>
    <property type="match status" value="1"/>
</dbReference>
<keyword evidence="5" id="KW-0418">Kinase</keyword>
<evidence type="ECO:0000256" key="4">
    <source>
        <dbReference type="ARBA" id="ARBA00022741"/>
    </source>
</evidence>
<dbReference type="Pfam" id="PF16095">
    <property type="entry name" value="COR-A"/>
    <property type="match status" value="1"/>
</dbReference>
<dbReference type="SUPFAM" id="SSF52540">
    <property type="entry name" value="P-loop containing nucleoside triphosphate hydrolases"/>
    <property type="match status" value="1"/>
</dbReference>
<dbReference type="PROSITE" id="PS50011">
    <property type="entry name" value="PROTEIN_KINASE_DOM"/>
    <property type="match status" value="1"/>
</dbReference>